<evidence type="ECO:0000313" key="3">
    <source>
        <dbReference type="EnsemblMetazoa" id="ASIC014012-PA"/>
    </source>
</evidence>
<keyword evidence="4" id="KW-1185">Reference proteome</keyword>
<evidence type="ECO:0000256" key="1">
    <source>
        <dbReference type="SAM" id="MobiDB-lite"/>
    </source>
</evidence>
<organism evidence="2">
    <name type="scientific">Anopheles sinensis</name>
    <name type="common">Mosquito</name>
    <dbReference type="NCBI Taxonomy" id="74873"/>
    <lineage>
        <taxon>Eukaryota</taxon>
        <taxon>Metazoa</taxon>
        <taxon>Ecdysozoa</taxon>
        <taxon>Arthropoda</taxon>
        <taxon>Hexapoda</taxon>
        <taxon>Insecta</taxon>
        <taxon>Pterygota</taxon>
        <taxon>Neoptera</taxon>
        <taxon>Endopterygota</taxon>
        <taxon>Diptera</taxon>
        <taxon>Nematocera</taxon>
        <taxon>Culicoidea</taxon>
        <taxon>Culicidae</taxon>
        <taxon>Anophelinae</taxon>
        <taxon>Anopheles</taxon>
    </lineage>
</organism>
<dbReference type="VEuPathDB" id="VectorBase:ASIC014012"/>
<protein>
    <submittedName>
        <fullName evidence="2 3">Uncharacterized protein</fullName>
    </submittedName>
</protein>
<reference evidence="3" key="2">
    <citation type="submission" date="2020-05" db="UniProtKB">
        <authorList>
            <consortium name="EnsemblMetazoa"/>
        </authorList>
    </citation>
    <scope>IDENTIFICATION</scope>
</reference>
<feature type="region of interest" description="Disordered" evidence="1">
    <location>
        <begin position="69"/>
        <end position="91"/>
    </location>
</feature>
<gene>
    <name evidence="2" type="ORF">ZHAS_00014012</name>
</gene>
<sequence>MSSARYAAVTVTQHRNRPVRVECESRAAESSSIASCCVRGPFLQVARSNPHELVSHGYVDTSAIPPLAGARGNVPSHEFPPHNGMRKCSPR</sequence>
<dbReference type="Proteomes" id="UP000030765">
    <property type="component" value="Unassembled WGS sequence"/>
</dbReference>
<dbReference type="EnsemblMetazoa" id="ASIC014012-RA">
    <property type="protein sequence ID" value="ASIC014012-PA"/>
    <property type="gene ID" value="ASIC014012"/>
</dbReference>
<dbReference type="EMBL" id="KE525312">
    <property type="protein sequence ID" value="KFB46040.1"/>
    <property type="molecule type" value="Genomic_DNA"/>
</dbReference>
<reference evidence="2 4" key="1">
    <citation type="journal article" date="2014" name="BMC Genomics">
        <title>Genome sequence of Anopheles sinensis provides insight into genetics basis of mosquito competence for malaria parasites.</title>
        <authorList>
            <person name="Zhou D."/>
            <person name="Zhang D."/>
            <person name="Ding G."/>
            <person name="Shi L."/>
            <person name="Hou Q."/>
            <person name="Ye Y."/>
            <person name="Xu Y."/>
            <person name="Zhou H."/>
            <person name="Xiong C."/>
            <person name="Li S."/>
            <person name="Yu J."/>
            <person name="Hong S."/>
            <person name="Yu X."/>
            <person name="Zou P."/>
            <person name="Chen C."/>
            <person name="Chang X."/>
            <person name="Wang W."/>
            <person name="Lv Y."/>
            <person name="Sun Y."/>
            <person name="Ma L."/>
            <person name="Shen B."/>
            <person name="Zhu C."/>
        </authorList>
    </citation>
    <scope>NUCLEOTIDE SEQUENCE [LARGE SCALE GENOMIC DNA]</scope>
</reference>
<name>A0A084W746_ANOSI</name>
<proteinExistence type="predicted"/>
<evidence type="ECO:0000313" key="4">
    <source>
        <dbReference type="Proteomes" id="UP000030765"/>
    </source>
</evidence>
<dbReference type="EMBL" id="ATLV01021105">
    <property type="status" value="NOT_ANNOTATED_CDS"/>
    <property type="molecule type" value="Genomic_DNA"/>
</dbReference>
<accession>A0A084W746</accession>
<dbReference type="AlphaFoldDB" id="A0A084W746"/>
<evidence type="ECO:0000313" key="2">
    <source>
        <dbReference type="EMBL" id="KFB46040.1"/>
    </source>
</evidence>